<name>A0A9E7MWL9_THEAG</name>
<dbReference type="RefSeq" id="WP_253304144.1">
    <property type="nucleotide sequence ID" value="NZ_CP099582.1"/>
</dbReference>
<evidence type="ECO:0000313" key="3">
    <source>
        <dbReference type="Proteomes" id="UP001055732"/>
    </source>
</evidence>
<organism evidence="2 3">
    <name type="scientific">Thermococcus aggregans</name>
    <dbReference type="NCBI Taxonomy" id="110163"/>
    <lineage>
        <taxon>Archaea</taxon>
        <taxon>Methanobacteriati</taxon>
        <taxon>Methanobacteriota</taxon>
        <taxon>Thermococci</taxon>
        <taxon>Thermococcales</taxon>
        <taxon>Thermococcaceae</taxon>
        <taxon>Thermococcus</taxon>
    </lineage>
</organism>
<dbReference type="InterPro" id="IPR016181">
    <property type="entry name" value="Acyl_CoA_acyltransferase"/>
</dbReference>
<dbReference type="Pfam" id="PF00583">
    <property type="entry name" value="Acetyltransf_1"/>
    <property type="match status" value="1"/>
</dbReference>
<keyword evidence="3" id="KW-1185">Reference proteome</keyword>
<dbReference type="PROSITE" id="PS51186">
    <property type="entry name" value="GNAT"/>
    <property type="match status" value="1"/>
</dbReference>
<accession>A0A9E7MWL9</accession>
<dbReference type="InterPro" id="IPR000182">
    <property type="entry name" value="GNAT_dom"/>
</dbReference>
<protein>
    <submittedName>
        <fullName evidence="2">GNAT family N-acetyltransferase</fullName>
    </submittedName>
</protein>
<dbReference type="Gene3D" id="3.40.630.30">
    <property type="match status" value="1"/>
</dbReference>
<evidence type="ECO:0000259" key="1">
    <source>
        <dbReference type="PROSITE" id="PS51186"/>
    </source>
</evidence>
<dbReference type="GO" id="GO:0016747">
    <property type="term" value="F:acyltransferase activity, transferring groups other than amino-acyl groups"/>
    <property type="evidence" value="ECO:0007669"/>
    <property type="project" value="InterPro"/>
</dbReference>
<dbReference type="Proteomes" id="UP001055732">
    <property type="component" value="Chromosome"/>
</dbReference>
<proteinExistence type="predicted"/>
<dbReference type="SUPFAM" id="SSF55729">
    <property type="entry name" value="Acyl-CoA N-acyltransferases (Nat)"/>
    <property type="match status" value="1"/>
</dbReference>
<gene>
    <name evidence="2" type="ORF">NF865_07585</name>
</gene>
<feature type="domain" description="N-acetyltransferase" evidence="1">
    <location>
        <begin position="3"/>
        <end position="140"/>
    </location>
</feature>
<sequence length="273" mass="31437">MKPIIREARPEDRPFIEEIAKLTWEGEDYLARVFDSWVKDGNFYVLELEGKAIGTAKLTILPDKVGWLEGLRVHPSYRKRGFGRLIQNFMLHRGKELAEKGVINALEFATYFLNKESIAMAKKDGFKVVKRYYALGKPVKEVKPSKPSNSTISSLEELEYTDYIPVGWKFVHKVPEALEWLKKKAVVKECNGTKFMVPKDSESAFVPFRISKDYVSKALPCMAHEALSQNQKYIEIMVPEENEEALEPLRELGFEVWDNCKEPNALVFRKVLS</sequence>
<dbReference type="AlphaFoldDB" id="A0A9E7MWL9"/>
<reference evidence="2" key="2">
    <citation type="submission" date="2022-06" db="EMBL/GenBank/DDBJ databases">
        <authorList>
            <person name="Park Y.-J."/>
        </authorList>
    </citation>
    <scope>NUCLEOTIDE SEQUENCE</scope>
    <source>
        <strain evidence="2">TY</strain>
    </source>
</reference>
<dbReference type="KEGG" id="tagg:NF865_07585"/>
<evidence type="ECO:0000313" key="2">
    <source>
        <dbReference type="EMBL" id="USS40187.1"/>
    </source>
</evidence>
<dbReference type="EMBL" id="CP099582">
    <property type="protein sequence ID" value="USS40187.1"/>
    <property type="molecule type" value="Genomic_DNA"/>
</dbReference>
<dbReference type="CDD" id="cd04301">
    <property type="entry name" value="NAT_SF"/>
    <property type="match status" value="1"/>
</dbReference>
<dbReference type="PANTHER" id="PTHR43072">
    <property type="entry name" value="N-ACETYLTRANSFERASE"/>
    <property type="match status" value="1"/>
</dbReference>
<dbReference type="PANTHER" id="PTHR43072:SF60">
    <property type="entry name" value="L-2,4-DIAMINOBUTYRIC ACID ACETYLTRANSFERASE"/>
    <property type="match status" value="1"/>
</dbReference>
<dbReference type="FunFam" id="3.40.630.30:FF:000415">
    <property type="entry name" value="N-acetyltransferase, GNAT family"/>
    <property type="match status" value="1"/>
</dbReference>
<reference evidence="2" key="1">
    <citation type="journal article" date="1998" name="Int. J. Syst. Bacteriol. 48 Pt">
        <title>Thermococcus guaymasensis sp. nov. and Thermococcus aggregans sp. nov., two novel thermophilic archaea isolated from the Guaymas Basin hydrothermal vent site.</title>
        <authorList>
            <person name="Canganella F."/>
            <person name="Jones W.J."/>
            <person name="Gambacorta A."/>
            <person name="Antranikian G."/>
        </authorList>
    </citation>
    <scope>NUCLEOTIDE SEQUENCE</scope>
    <source>
        <strain evidence="2">TY</strain>
    </source>
</reference>